<feature type="domain" description="AB hydrolase-1" evidence="3">
    <location>
        <begin position="39"/>
        <end position="285"/>
    </location>
</feature>
<dbReference type="OrthoDB" id="190201at2759"/>
<dbReference type="GO" id="GO:0008233">
    <property type="term" value="F:peptidase activity"/>
    <property type="evidence" value="ECO:0007669"/>
    <property type="project" value="InterPro"/>
</dbReference>
<dbReference type="Pfam" id="PF00561">
    <property type="entry name" value="Abhydrolase_1"/>
    <property type="match status" value="1"/>
</dbReference>
<dbReference type="InterPro" id="IPR029058">
    <property type="entry name" value="AB_hydrolase_fold"/>
</dbReference>
<dbReference type="AlphaFoldDB" id="J4GZZ4"/>
<proteinExistence type="inferred from homology"/>
<evidence type="ECO:0000313" key="5">
    <source>
        <dbReference type="Proteomes" id="UP000006352"/>
    </source>
</evidence>
<dbReference type="InterPro" id="IPR050471">
    <property type="entry name" value="AB_hydrolase"/>
</dbReference>
<dbReference type="GO" id="GO:0006508">
    <property type="term" value="P:proteolysis"/>
    <property type="evidence" value="ECO:0007669"/>
    <property type="project" value="InterPro"/>
</dbReference>
<comment type="similarity">
    <text evidence="1">Belongs to the peptidase S33 family.</text>
</comment>
<keyword evidence="5" id="KW-1185">Reference proteome</keyword>
<dbReference type="RefSeq" id="XP_012177712.1">
    <property type="nucleotide sequence ID" value="XM_012322322.1"/>
</dbReference>
<accession>J4GZZ4</accession>
<dbReference type="PIRSF" id="PIRSF005539">
    <property type="entry name" value="Pept_S33_TRI_F1"/>
    <property type="match status" value="1"/>
</dbReference>
<dbReference type="PANTHER" id="PTHR43433:SF5">
    <property type="entry name" value="AB HYDROLASE-1 DOMAIN-CONTAINING PROTEIN"/>
    <property type="match status" value="1"/>
</dbReference>
<evidence type="ECO:0000313" key="4">
    <source>
        <dbReference type="EMBL" id="CCL98429.1"/>
    </source>
</evidence>
<dbReference type="HOGENOM" id="CLU_020336_15_1_1"/>
<evidence type="ECO:0000259" key="3">
    <source>
        <dbReference type="Pfam" id="PF00561"/>
    </source>
</evidence>
<dbReference type="SUPFAM" id="SSF53474">
    <property type="entry name" value="alpha/beta-Hydrolases"/>
    <property type="match status" value="1"/>
</dbReference>
<dbReference type="InterPro" id="IPR000073">
    <property type="entry name" value="AB_hydrolase_1"/>
</dbReference>
<name>J4GZZ4_9APHY</name>
<keyword evidence="2" id="KW-0378">Hydrolase</keyword>
<sequence>MSPEHPRISEGSMPFVVHGETHYTWYKIVGDLSDRTRTPLVVLHGGPGFTHDYLLPNQDLATIASIPIIFYDQIGNGRSTHLRDKPQSFWTIDLFVDEFLNLVRHFAIEDNFDILGHSWGGMLGAEIEVRRQPAGLRRLIIADSPAAMSLWQESQVLLKSRLPEGEQAALAAGPAADKEKFVEAMEHFHGLFGCKVKPTPQELLYSRQQSDPETGDRTVADAMVKGDLGQWSIVARLSHVRVPTLLINGRDDFAQDFTCKPYFDGIPKVRWYTFEGSSHTPFWEERGRYMLFVADFLNM</sequence>
<dbReference type="PANTHER" id="PTHR43433">
    <property type="entry name" value="HYDROLASE, ALPHA/BETA FOLD FAMILY PROTEIN"/>
    <property type="match status" value="1"/>
</dbReference>
<evidence type="ECO:0000256" key="2">
    <source>
        <dbReference type="ARBA" id="ARBA00022801"/>
    </source>
</evidence>
<organism evidence="4 5">
    <name type="scientific">Fibroporia radiculosa</name>
    <dbReference type="NCBI Taxonomy" id="599839"/>
    <lineage>
        <taxon>Eukaryota</taxon>
        <taxon>Fungi</taxon>
        <taxon>Dikarya</taxon>
        <taxon>Basidiomycota</taxon>
        <taxon>Agaricomycotina</taxon>
        <taxon>Agaricomycetes</taxon>
        <taxon>Polyporales</taxon>
        <taxon>Fibroporiaceae</taxon>
        <taxon>Fibroporia</taxon>
    </lineage>
</organism>
<gene>
    <name evidence="4" type="ORF">FIBRA_00426</name>
</gene>
<dbReference type="NCBIfam" id="TIGR01250">
    <property type="entry name" value="pro_imino_pep_2"/>
    <property type="match status" value="1"/>
</dbReference>
<dbReference type="Proteomes" id="UP000006352">
    <property type="component" value="Unassembled WGS sequence"/>
</dbReference>
<dbReference type="InterPro" id="IPR002410">
    <property type="entry name" value="Peptidase_S33"/>
</dbReference>
<protein>
    <recommendedName>
        <fullName evidence="3">AB hydrolase-1 domain-containing protein</fullName>
    </recommendedName>
</protein>
<dbReference type="EMBL" id="HE796883">
    <property type="protein sequence ID" value="CCL98429.1"/>
    <property type="molecule type" value="Genomic_DNA"/>
</dbReference>
<dbReference type="Gene3D" id="3.40.50.1820">
    <property type="entry name" value="alpha/beta hydrolase"/>
    <property type="match status" value="1"/>
</dbReference>
<dbReference type="InterPro" id="IPR005945">
    <property type="entry name" value="Pro_imino_pep"/>
</dbReference>
<dbReference type="PRINTS" id="PR00793">
    <property type="entry name" value="PROAMNOPTASE"/>
</dbReference>
<dbReference type="InParanoid" id="J4GZZ4"/>
<evidence type="ECO:0000256" key="1">
    <source>
        <dbReference type="ARBA" id="ARBA00010088"/>
    </source>
</evidence>
<reference evidence="4 5" key="1">
    <citation type="journal article" date="2012" name="Appl. Environ. Microbiol.">
        <title>Short-read sequencing for genomic analysis of the brown rot fungus Fibroporia radiculosa.</title>
        <authorList>
            <person name="Tang J.D."/>
            <person name="Perkins A.D."/>
            <person name="Sonstegard T.S."/>
            <person name="Schroeder S.G."/>
            <person name="Burgess S.C."/>
            <person name="Diehl S.V."/>
        </authorList>
    </citation>
    <scope>NUCLEOTIDE SEQUENCE [LARGE SCALE GENOMIC DNA]</scope>
    <source>
        <strain evidence="4 5">TFFH 294</strain>
    </source>
</reference>
<dbReference type="GeneID" id="24093340"/>